<dbReference type="PANTHER" id="PTHR43451">
    <property type="entry name" value="ACETYLTRANSFERASE (GNAT) FAMILY PROTEIN"/>
    <property type="match status" value="1"/>
</dbReference>
<dbReference type="Gene3D" id="3.40.630.30">
    <property type="match status" value="1"/>
</dbReference>
<dbReference type="Proteomes" id="UP000623681">
    <property type="component" value="Unassembled WGS sequence"/>
</dbReference>
<keyword evidence="3" id="KW-1185">Reference proteome</keyword>
<feature type="domain" description="N-acetyltransferase" evidence="1">
    <location>
        <begin position="14"/>
        <end position="154"/>
    </location>
</feature>
<accession>A0A937K4B8</accession>
<dbReference type="PANTHER" id="PTHR43451:SF1">
    <property type="entry name" value="ACETYLTRANSFERASE"/>
    <property type="match status" value="1"/>
</dbReference>
<evidence type="ECO:0000313" key="2">
    <source>
        <dbReference type="EMBL" id="MBL4931709.1"/>
    </source>
</evidence>
<dbReference type="InterPro" id="IPR000182">
    <property type="entry name" value="GNAT_dom"/>
</dbReference>
<gene>
    <name evidence="2" type="ORF">JK634_07825</name>
</gene>
<organism evidence="2 3">
    <name type="scientific">Clostridium paridis</name>
    <dbReference type="NCBI Taxonomy" id="2803863"/>
    <lineage>
        <taxon>Bacteria</taxon>
        <taxon>Bacillati</taxon>
        <taxon>Bacillota</taxon>
        <taxon>Clostridia</taxon>
        <taxon>Eubacteriales</taxon>
        <taxon>Clostridiaceae</taxon>
        <taxon>Clostridium</taxon>
    </lineage>
</organism>
<proteinExistence type="predicted"/>
<name>A0A937K4B8_9CLOT</name>
<reference evidence="2" key="1">
    <citation type="submission" date="2021-01" db="EMBL/GenBank/DDBJ databases">
        <title>Genome public.</title>
        <authorList>
            <person name="Liu C."/>
            <person name="Sun Q."/>
        </authorList>
    </citation>
    <scope>NUCLEOTIDE SEQUENCE</scope>
    <source>
        <strain evidence="2">YIM B02565</strain>
    </source>
</reference>
<dbReference type="InterPro" id="IPR016181">
    <property type="entry name" value="Acyl_CoA_acyltransferase"/>
</dbReference>
<dbReference type="PROSITE" id="PS51186">
    <property type="entry name" value="GNAT"/>
    <property type="match status" value="1"/>
</dbReference>
<dbReference type="Pfam" id="PF13673">
    <property type="entry name" value="Acetyltransf_10"/>
    <property type="match status" value="1"/>
</dbReference>
<dbReference type="InterPro" id="IPR052564">
    <property type="entry name" value="N-acetyltrans/Recomb-assoc"/>
</dbReference>
<comment type="caution">
    <text evidence="2">The sequence shown here is derived from an EMBL/GenBank/DDBJ whole genome shotgun (WGS) entry which is preliminary data.</text>
</comment>
<evidence type="ECO:0000259" key="1">
    <source>
        <dbReference type="PROSITE" id="PS51186"/>
    </source>
</evidence>
<dbReference type="RefSeq" id="WP_202767096.1">
    <property type="nucleotide sequence ID" value="NZ_JAESWA010000022.1"/>
</dbReference>
<dbReference type="GO" id="GO:0016747">
    <property type="term" value="F:acyltransferase activity, transferring groups other than amino-acyl groups"/>
    <property type="evidence" value="ECO:0007669"/>
    <property type="project" value="InterPro"/>
</dbReference>
<protein>
    <submittedName>
        <fullName evidence="2">GNAT family N-acetyltransferase</fullName>
    </submittedName>
</protein>
<dbReference type="SUPFAM" id="SSF55729">
    <property type="entry name" value="Acyl-CoA N-acyltransferases (Nat)"/>
    <property type="match status" value="1"/>
</dbReference>
<sequence length="154" mass="18020">MSDFRYEVRELKLIELKDATELIKKVFMKFEAPDFPEEGVETFIKFIESDSLKDEFQEGALRFFGCFDDNKIIGVIGTRKVNHICLLFVDREYHKQGIGKKLFEKVKESIQEIKITVNSSPYAVGFYHSLGFKDKDVEQLVDGIRFTPMEYIKE</sequence>
<dbReference type="EMBL" id="JAESWA010000022">
    <property type="protein sequence ID" value="MBL4931709.1"/>
    <property type="molecule type" value="Genomic_DNA"/>
</dbReference>
<dbReference type="CDD" id="cd04301">
    <property type="entry name" value="NAT_SF"/>
    <property type="match status" value="1"/>
</dbReference>
<evidence type="ECO:0000313" key="3">
    <source>
        <dbReference type="Proteomes" id="UP000623681"/>
    </source>
</evidence>
<dbReference type="AlphaFoldDB" id="A0A937K4B8"/>